<dbReference type="EMBL" id="BKCJ010386840">
    <property type="protein sequence ID" value="GFA21463.1"/>
    <property type="molecule type" value="Genomic_DNA"/>
</dbReference>
<accession>A0A699JAS4</accession>
<proteinExistence type="predicted"/>
<dbReference type="AlphaFoldDB" id="A0A699JAS4"/>
<protein>
    <submittedName>
        <fullName evidence="1">Uncharacterized protein</fullName>
    </submittedName>
</protein>
<name>A0A699JAS4_TANCI</name>
<reference evidence="1" key="1">
    <citation type="journal article" date="2019" name="Sci. Rep.">
        <title>Draft genome of Tanacetum cinerariifolium, the natural source of mosquito coil.</title>
        <authorList>
            <person name="Yamashiro T."/>
            <person name="Shiraishi A."/>
            <person name="Satake H."/>
            <person name="Nakayama K."/>
        </authorList>
    </citation>
    <scope>NUCLEOTIDE SEQUENCE</scope>
</reference>
<evidence type="ECO:0000313" key="1">
    <source>
        <dbReference type="EMBL" id="GFA21463.1"/>
    </source>
</evidence>
<sequence>MGDFVAMDNLILISFVTLAIRRKIGLLLLKHRAGCLGFRSGLSGRGVKRSMNLRQFILALGLYTPEEMGNALFEPFCESCFRNRPKNYNPAKHSGKEKVTLDDLFLLHSMDGGARVDVLWHVAKFFTNKTKGYKKKSLIIGAHLIGRIARSYGLMTLRSLRNVTLGQETSLLNVAKMVDLGIYRYNGLGYGELVNDIPDNDKDEGPTYARDDDKEGVRRCPNISFTNRLRAMYKRLGEIETNIYKLGSDVDDLTYVVSGMSEQYDQFYEEFRQIRMEQERFQN</sequence>
<comment type="caution">
    <text evidence="1">The sequence shown here is derived from an EMBL/GenBank/DDBJ whole genome shotgun (WGS) entry which is preliminary data.</text>
</comment>
<organism evidence="1">
    <name type="scientific">Tanacetum cinerariifolium</name>
    <name type="common">Dalmatian daisy</name>
    <name type="synonym">Chrysanthemum cinerariifolium</name>
    <dbReference type="NCBI Taxonomy" id="118510"/>
    <lineage>
        <taxon>Eukaryota</taxon>
        <taxon>Viridiplantae</taxon>
        <taxon>Streptophyta</taxon>
        <taxon>Embryophyta</taxon>
        <taxon>Tracheophyta</taxon>
        <taxon>Spermatophyta</taxon>
        <taxon>Magnoliopsida</taxon>
        <taxon>eudicotyledons</taxon>
        <taxon>Gunneridae</taxon>
        <taxon>Pentapetalae</taxon>
        <taxon>asterids</taxon>
        <taxon>campanulids</taxon>
        <taxon>Asterales</taxon>
        <taxon>Asteraceae</taxon>
        <taxon>Asteroideae</taxon>
        <taxon>Anthemideae</taxon>
        <taxon>Anthemidinae</taxon>
        <taxon>Tanacetum</taxon>
    </lineage>
</organism>
<gene>
    <name evidence="1" type="ORF">Tci_593435</name>
</gene>